<keyword evidence="2" id="KW-1185">Reference proteome</keyword>
<dbReference type="OrthoDB" id="10553417at2759"/>
<evidence type="ECO:0000313" key="1">
    <source>
        <dbReference type="EMBL" id="OLP96039.1"/>
    </source>
</evidence>
<sequence length="107" mass="12100">MDPLPLMSLKLLVEEARRLSARMAREAELRGAAATELEKVDERRRLVQANIAAVDARNITTSLRQLKQLDGSHFESLAQYRHLPDPLRRTLGAVQAALHHIEAKDRL</sequence>
<name>A0A1Q9DLL6_SYMMI</name>
<protein>
    <submittedName>
        <fullName evidence="1">Uncharacterized protein</fullName>
    </submittedName>
</protein>
<dbReference type="EMBL" id="LSRX01000482">
    <property type="protein sequence ID" value="OLP96039.1"/>
    <property type="molecule type" value="Genomic_DNA"/>
</dbReference>
<organism evidence="1 2">
    <name type="scientific">Symbiodinium microadriaticum</name>
    <name type="common">Dinoflagellate</name>
    <name type="synonym">Zooxanthella microadriatica</name>
    <dbReference type="NCBI Taxonomy" id="2951"/>
    <lineage>
        <taxon>Eukaryota</taxon>
        <taxon>Sar</taxon>
        <taxon>Alveolata</taxon>
        <taxon>Dinophyceae</taxon>
        <taxon>Suessiales</taxon>
        <taxon>Symbiodiniaceae</taxon>
        <taxon>Symbiodinium</taxon>
    </lineage>
</organism>
<reference evidence="1 2" key="1">
    <citation type="submission" date="2016-02" db="EMBL/GenBank/DDBJ databases">
        <title>Genome analysis of coral dinoflagellate symbionts highlights evolutionary adaptations to a symbiotic lifestyle.</title>
        <authorList>
            <person name="Aranda M."/>
            <person name="Li Y."/>
            <person name="Liew Y.J."/>
            <person name="Baumgarten S."/>
            <person name="Simakov O."/>
            <person name="Wilson M."/>
            <person name="Piel J."/>
            <person name="Ashoor H."/>
            <person name="Bougouffa S."/>
            <person name="Bajic V.B."/>
            <person name="Ryu T."/>
            <person name="Ravasi T."/>
            <person name="Bayer T."/>
            <person name="Micklem G."/>
            <person name="Kim H."/>
            <person name="Bhak J."/>
            <person name="Lajeunesse T.C."/>
            <person name="Voolstra C.R."/>
        </authorList>
    </citation>
    <scope>NUCLEOTIDE SEQUENCE [LARGE SCALE GENOMIC DNA]</scope>
    <source>
        <strain evidence="1 2">CCMP2467</strain>
    </source>
</reference>
<accession>A0A1Q9DLL6</accession>
<gene>
    <name evidence="1" type="ORF">AK812_SmicGene21768</name>
</gene>
<evidence type="ECO:0000313" key="2">
    <source>
        <dbReference type="Proteomes" id="UP000186817"/>
    </source>
</evidence>
<proteinExistence type="predicted"/>
<dbReference type="Proteomes" id="UP000186817">
    <property type="component" value="Unassembled WGS sequence"/>
</dbReference>
<comment type="caution">
    <text evidence="1">The sequence shown here is derived from an EMBL/GenBank/DDBJ whole genome shotgun (WGS) entry which is preliminary data.</text>
</comment>
<dbReference type="AlphaFoldDB" id="A0A1Q9DLL6"/>